<feature type="domain" description="AB hydrolase-1" evidence="5">
    <location>
        <begin position="198"/>
        <end position="439"/>
    </location>
</feature>
<dbReference type="Pfam" id="PF00561">
    <property type="entry name" value="Abhydrolase_1"/>
    <property type="match status" value="1"/>
</dbReference>
<dbReference type="EMBL" id="AGTP01071559">
    <property type="status" value="NOT_ANNOTATED_CDS"/>
    <property type="molecule type" value="Genomic_DNA"/>
</dbReference>
<evidence type="ECO:0000256" key="1">
    <source>
        <dbReference type="ARBA" id="ARBA00022801"/>
    </source>
</evidence>
<feature type="region of interest" description="Disordered" evidence="3">
    <location>
        <begin position="49"/>
        <end position="83"/>
    </location>
</feature>
<dbReference type="PANTHER" id="PTHR43329">
    <property type="entry name" value="EPOXIDE HYDROLASE"/>
    <property type="match status" value="1"/>
</dbReference>
<name>I3M296_ICTTR</name>
<dbReference type="InterPro" id="IPR029058">
    <property type="entry name" value="AB_hydrolase_fold"/>
</dbReference>
<reference evidence="6" key="3">
    <citation type="submission" date="2025-09" db="UniProtKB">
        <authorList>
            <consortium name="Ensembl"/>
        </authorList>
    </citation>
    <scope>IDENTIFICATION</scope>
</reference>
<dbReference type="InterPro" id="IPR000639">
    <property type="entry name" value="Epox_hydrolase-like"/>
</dbReference>
<evidence type="ECO:0000256" key="4">
    <source>
        <dbReference type="SAM" id="Phobius"/>
    </source>
</evidence>
<dbReference type="AlphaFoldDB" id="I3M296"/>
<reference evidence="7" key="1">
    <citation type="submission" date="2011-11" db="EMBL/GenBank/DDBJ databases">
        <title>The Draft Genome of Spermophilus tridecemlineatus.</title>
        <authorList>
            <consortium name="The Broad Institute Genome Assembly &amp; Analysis Group"/>
            <consortium name="Computational R&amp;D Group"/>
            <consortium name="and Sequencing Platform"/>
            <person name="Di Palma F."/>
            <person name="Alfoldi J."/>
            <person name="Johnson J."/>
            <person name="Berlin A."/>
            <person name="Gnerre S."/>
            <person name="Jaffe D."/>
            <person name="MacCallum I."/>
            <person name="Young S."/>
            <person name="Walker B.J."/>
            <person name="Lindblad-Toh K."/>
        </authorList>
    </citation>
    <scope>NUCLEOTIDE SEQUENCE [LARGE SCALE GENOMIC DNA]</scope>
</reference>
<dbReference type="GO" id="GO:0004301">
    <property type="term" value="F:epoxide hydrolase activity"/>
    <property type="evidence" value="ECO:0007669"/>
    <property type="project" value="Ensembl"/>
</dbReference>
<sequence>MLGPTSFMLHPPIYARPFIRGPAHFAQGLRLSGFRISLLPLDPPTCCRCPPSESQSADGTEGPQTKGGGLPGPDPASPLLPEPLAHAPDRSTVVIPGHGNMPELVVTALLAPSRLSLKLLRAFMWSLVYSAALVAGAIYGCIALTHVLCRPRRGCCGRPRRAAPACLKDPTLGKHDFLSLRSSGLRLHYVSAGHGKGPLMLFLHGFPENWFSWRHQLREFESHFHVVAVDLRGYGPSDAPRDVDCYTIDLLMADIQDVILGLGYSKCILVSHDWGALLAWNFSIYFPSLVERMVVVSAPPMSVYQDYSIRHIGQFFRSNYMFLFQLPWLPEKLLSMSDFQILKTTLTHYKTGIPHLTPSELEAFLYNFSQPGGLTGPINYYRNLFRNFPLEPQELATPTLLLWGEKDPYMEVGLVGAISRRFVPGRLEAHILPDAGHWIPQSHPQEMHQYMWAFLQDLLD</sequence>
<feature type="compositionally biased region" description="Pro residues" evidence="3">
    <location>
        <begin position="72"/>
        <end position="81"/>
    </location>
</feature>
<organism evidence="6 7">
    <name type="scientific">Ictidomys tridecemlineatus</name>
    <name type="common">Thirteen-lined ground squirrel</name>
    <name type="synonym">Spermophilus tridecemlineatus</name>
    <dbReference type="NCBI Taxonomy" id="43179"/>
    <lineage>
        <taxon>Eukaryota</taxon>
        <taxon>Metazoa</taxon>
        <taxon>Chordata</taxon>
        <taxon>Craniata</taxon>
        <taxon>Vertebrata</taxon>
        <taxon>Euteleostomi</taxon>
        <taxon>Mammalia</taxon>
        <taxon>Eutheria</taxon>
        <taxon>Euarchontoglires</taxon>
        <taxon>Glires</taxon>
        <taxon>Rodentia</taxon>
        <taxon>Sciuromorpha</taxon>
        <taxon>Sciuridae</taxon>
        <taxon>Xerinae</taxon>
        <taxon>Marmotini</taxon>
        <taxon>Ictidomys</taxon>
    </lineage>
</organism>
<keyword evidence="4" id="KW-0472">Membrane</keyword>
<evidence type="ECO:0000259" key="5">
    <source>
        <dbReference type="Pfam" id="PF00561"/>
    </source>
</evidence>
<dbReference type="GO" id="GO:0097176">
    <property type="term" value="P:epoxide metabolic process"/>
    <property type="evidence" value="ECO:0007669"/>
    <property type="project" value="Ensembl"/>
</dbReference>
<dbReference type="GO" id="GO:0016020">
    <property type="term" value="C:membrane"/>
    <property type="evidence" value="ECO:0007669"/>
    <property type="project" value="Ensembl"/>
</dbReference>
<evidence type="ECO:0000256" key="3">
    <source>
        <dbReference type="SAM" id="MobiDB-lite"/>
    </source>
</evidence>
<feature type="transmembrane region" description="Helical" evidence="4">
    <location>
        <begin position="122"/>
        <end position="148"/>
    </location>
</feature>
<comment type="similarity">
    <text evidence="2">Belongs to the AB hydrolase superfamily. Epoxide hydrolase family.</text>
</comment>
<dbReference type="InParanoid" id="I3M296"/>
<keyword evidence="1" id="KW-0378">Hydrolase</keyword>
<dbReference type="MEROPS" id="S33.978"/>
<protein>
    <submittedName>
        <fullName evidence="6">Epoxide hydrolase 3</fullName>
    </submittedName>
</protein>
<dbReference type="PRINTS" id="PR00412">
    <property type="entry name" value="EPOXHYDRLASE"/>
</dbReference>
<dbReference type="GeneTree" id="ENSGT00940000162086"/>
<evidence type="ECO:0000256" key="2">
    <source>
        <dbReference type="ARBA" id="ARBA00038334"/>
    </source>
</evidence>
<dbReference type="FunCoup" id="I3M296">
    <property type="interactions" value="18"/>
</dbReference>
<dbReference type="Proteomes" id="UP000005215">
    <property type="component" value="Unassembled WGS sequence"/>
</dbReference>
<dbReference type="PRINTS" id="PR00111">
    <property type="entry name" value="ABHYDROLASE"/>
</dbReference>
<dbReference type="HOGENOM" id="CLU_020336_7_3_1"/>
<dbReference type="SUPFAM" id="SSF53474">
    <property type="entry name" value="alpha/beta-Hydrolases"/>
    <property type="match status" value="1"/>
</dbReference>
<evidence type="ECO:0000313" key="6">
    <source>
        <dbReference type="Ensembl" id="ENSSTOP00000003063.3"/>
    </source>
</evidence>
<dbReference type="Gene3D" id="3.40.50.1820">
    <property type="entry name" value="alpha/beta hydrolase"/>
    <property type="match status" value="1"/>
</dbReference>
<dbReference type="Ensembl" id="ENSSTOT00000003422.3">
    <property type="protein sequence ID" value="ENSSTOP00000003063.3"/>
    <property type="gene ID" value="ENSSTOG00000003433.3"/>
</dbReference>
<proteinExistence type="inferred from homology"/>
<keyword evidence="4" id="KW-0812">Transmembrane</keyword>
<keyword evidence="7" id="KW-1185">Reference proteome</keyword>
<evidence type="ECO:0000313" key="7">
    <source>
        <dbReference type="Proteomes" id="UP000005215"/>
    </source>
</evidence>
<reference evidence="6" key="2">
    <citation type="submission" date="2025-08" db="UniProtKB">
        <authorList>
            <consortium name="Ensembl"/>
        </authorList>
    </citation>
    <scope>IDENTIFICATION</scope>
</reference>
<keyword evidence="4" id="KW-1133">Transmembrane helix</keyword>
<dbReference type="InterPro" id="IPR000073">
    <property type="entry name" value="AB_hydrolase_1"/>
</dbReference>
<gene>
    <name evidence="6" type="primary">EPHX3</name>
</gene>
<dbReference type="STRING" id="43179.ENSSTOP00000003063"/>
<accession>I3M296</accession>